<sequence>MSYIPFILLSAPEYIVVLVFIMTFFRIKISGFYPQIFFIAIMLGNVSYATRADEILSKFSPIFQVVMFAILIWMLFRVHIFYSTIITTIGYASYALIQVLLVFIFTETGLISMQEVTEKLSFESYIVPLCSMVLMLLLTWLIKRYDFAIDWIPNTHRAKVVMRGENNVFLVLTLLTLAVLIVLYYVLVIGLAIYYISALLTIGCLIFVLLYLSKKRDELDD</sequence>
<dbReference type="EMBL" id="JACXIZ010000021">
    <property type="protein sequence ID" value="MBD2846242.1"/>
    <property type="molecule type" value="Genomic_DNA"/>
</dbReference>
<keyword evidence="1" id="KW-0472">Membrane</keyword>
<feature type="transmembrane region" description="Helical" evidence="1">
    <location>
        <begin position="32"/>
        <end position="50"/>
    </location>
</feature>
<organism evidence="2 3">
    <name type="scientific">Paenibacillus sabuli</name>
    <dbReference type="NCBI Taxonomy" id="2772509"/>
    <lineage>
        <taxon>Bacteria</taxon>
        <taxon>Bacillati</taxon>
        <taxon>Bacillota</taxon>
        <taxon>Bacilli</taxon>
        <taxon>Bacillales</taxon>
        <taxon>Paenibacillaceae</taxon>
        <taxon>Paenibacillus</taxon>
    </lineage>
</organism>
<name>A0A927GT14_9BACL</name>
<feature type="transmembrane region" description="Helical" evidence="1">
    <location>
        <begin position="94"/>
        <end position="113"/>
    </location>
</feature>
<evidence type="ECO:0000256" key="1">
    <source>
        <dbReference type="SAM" id="Phobius"/>
    </source>
</evidence>
<keyword evidence="3" id="KW-1185">Reference proteome</keyword>
<gene>
    <name evidence="2" type="ORF">IDH44_13635</name>
</gene>
<dbReference type="RefSeq" id="WP_190918472.1">
    <property type="nucleotide sequence ID" value="NZ_JACXIZ010000021.1"/>
</dbReference>
<feature type="transmembrane region" description="Helical" evidence="1">
    <location>
        <begin position="6"/>
        <end position="25"/>
    </location>
</feature>
<protein>
    <submittedName>
        <fullName evidence="2">Uncharacterized protein</fullName>
    </submittedName>
</protein>
<feature type="transmembrane region" description="Helical" evidence="1">
    <location>
        <begin position="125"/>
        <end position="142"/>
    </location>
</feature>
<feature type="transmembrane region" description="Helical" evidence="1">
    <location>
        <begin position="62"/>
        <end position="82"/>
    </location>
</feature>
<reference evidence="2" key="1">
    <citation type="submission" date="2020-09" db="EMBL/GenBank/DDBJ databases">
        <title>A novel bacterium of genus Paenibacillus, isolated from South China Sea.</title>
        <authorList>
            <person name="Huang H."/>
            <person name="Mo K."/>
            <person name="Hu Y."/>
        </authorList>
    </citation>
    <scope>NUCLEOTIDE SEQUENCE</scope>
    <source>
        <strain evidence="2">IB182496</strain>
    </source>
</reference>
<dbReference type="Proteomes" id="UP000621560">
    <property type="component" value="Unassembled WGS sequence"/>
</dbReference>
<feature type="transmembrane region" description="Helical" evidence="1">
    <location>
        <begin position="193"/>
        <end position="212"/>
    </location>
</feature>
<evidence type="ECO:0000313" key="2">
    <source>
        <dbReference type="EMBL" id="MBD2846242.1"/>
    </source>
</evidence>
<proteinExistence type="predicted"/>
<feature type="transmembrane region" description="Helical" evidence="1">
    <location>
        <begin position="167"/>
        <end position="187"/>
    </location>
</feature>
<evidence type="ECO:0000313" key="3">
    <source>
        <dbReference type="Proteomes" id="UP000621560"/>
    </source>
</evidence>
<keyword evidence="1" id="KW-0812">Transmembrane</keyword>
<dbReference type="AlphaFoldDB" id="A0A927GT14"/>
<accession>A0A927GT14</accession>
<comment type="caution">
    <text evidence="2">The sequence shown here is derived from an EMBL/GenBank/DDBJ whole genome shotgun (WGS) entry which is preliminary data.</text>
</comment>
<keyword evidence="1" id="KW-1133">Transmembrane helix</keyword>